<evidence type="ECO:0000256" key="1">
    <source>
        <dbReference type="SAM" id="MobiDB-lite"/>
    </source>
</evidence>
<accession>A0A9P5PVQ1</accession>
<keyword evidence="2" id="KW-1133">Transmembrane helix</keyword>
<sequence length="287" mass="32879">MGQLLAQFTHFTHYTTQRLRYRSFAMLITPNVHYAGLIFAAMLVSVTVHAMPTPLPIAPRQEKKESYRVAVLGHIPDEVDQQELKELKFTELKFGTSDKKRMTLSIKGAMGKEHFPRNKVRYANDPGDPTDPDSIWTLINGMCIFVLEGFDAAPFCGPWPCVGWRLGFGQDGSGHYTSVFQLDPAVTEVHKLKRYRTLPQREDEPKFDEIFWAHLSRDEDLKQWTGLKEEIVLWDNRVNNRGTKDDEAAWRAYVERKSRPPTSQLLRELAPAQPPPAPRPQPAQLPK</sequence>
<name>A0A9P5PVQ1_9AGAR</name>
<proteinExistence type="predicted"/>
<comment type="caution">
    <text evidence="3">The sequence shown here is derived from an EMBL/GenBank/DDBJ whole genome shotgun (WGS) entry which is preliminary data.</text>
</comment>
<keyword evidence="2" id="KW-0472">Membrane</keyword>
<feature type="compositionally biased region" description="Pro residues" evidence="1">
    <location>
        <begin position="272"/>
        <end position="287"/>
    </location>
</feature>
<evidence type="ECO:0000313" key="4">
    <source>
        <dbReference type="Proteomes" id="UP000772434"/>
    </source>
</evidence>
<keyword evidence="4" id="KW-1185">Reference proteome</keyword>
<reference evidence="3" key="1">
    <citation type="submission" date="2020-11" db="EMBL/GenBank/DDBJ databases">
        <authorList>
            <consortium name="DOE Joint Genome Institute"/>
            <person name="Ahrendt S."/>
            <person name="Riley R."/>
            <person name="Andreopoulos W."/>
            <person name="Labutti K."/>
            <person name="Pangilinan J."/>
            <person name="Ruiz-Duenas F.J."/>
            <person name="Barrasa J.M."/>
            <person name="Sanchez-Garcia M."/>
            <person name="Camarero S."/>
            <person name="Miyauchi S."/>
            <person name="Serrano A."/>
            <person name="Linde D."/>
            <person name="Babiker R."/>
            <person name="Drula E."/>
            <person name="Ayuso-Fernandez I."/>
            <person name="Pacheco R."/>
            <person name="Padilla G."/>
            <person name="Ferreira P."/>
            <person name="Barriuso J."/>
            <person name="Kellner H."/>
            <person name="Castanera R."/>
            <person name="Alfaro M."/>
            <person name="Ramirez L."/>
            <person name="Pisabarro A.G."/>
            <person name="Kuo A."/>
            <person name="Tritt A."/>
            <person name="Lipzen A."/>
            <person name="He G."/>
            <person name="Yan M."/>
            <person name="Ng V."/>
            <person name="Cullen D."/>
            <person name="Martin F."/>
            <person name="Rosso M.-N."/>
            <person name="Henrissat B."/>
            <person name="Hibbett D."/>
            <person name="Martinez A.T."/>
            <person name="Grigoriev I.V."/>
        </authorList>
    </citation>
    <scope>NUCLEOTIDE SEQUENCE</scope>
    <source>
        <strain evidence="3">AH 40177</strain>
    </source>
</reference>
<organism evidence="3 4">
    <name type="scientific">Rhodocollybia butyracea</name>
    <dbReference type="NCBI Taxonomy" id="206335"/>
    <lineage>
        <taxon>Eukaryota</taxon>
        <taxon>Fungi</taxon>
        <taxon>Dikarya</taxon>
        <taxon>Basidiomycota</taxon>
        <taxon>Agaricomycotina</taxon>
        <taxon>Agaricomycetes</taxon>
        <taxon>Agaricomycetidae</taxon>
        <taxon>Agaricales</taxon>
        <taxon>Marasmiineae</taxon>
        <taxon>Omphalotaceae</taxon>
        <taxon>Rhodocollybia</taxon>
    </lineage>
</organism>
<feature type="region of interest" description="Disordered" evidence="1">
    <location>
        <begin position="255"/>
        <end position="287"/>
    </location>
</feature>
<gene>
    <name evidence="3" type="ORF">BDP27DRAFT_1402281</name>
</gene>
<keyword evidence="2" id="KW-0812">Transmembrane</keyword>
<dbReference type="Proteomes" id="UP000772434">
    <property type="component" value="Unassembled WGS sequence"/>
</dbReference>
<evidence type="ECO:0000313" key="3">
    <source>
        <dbReference type="EMBL" id="KAF9070012.1"/>
    </source>
</evidence>
<evidence type="ECO:0000256" key="2">
    <source>
        <dbReference type="SAM" id="Phobius"/>
    </source>
</evidence>
<protein>
    <submittedName>
        <fullName evidence="3">Uncharacterized protein</fullName>
    </submittedName>
</protein>
<dbReference type="EMBL" id="JADNRY010000045">
    <property type="protein sequence ID" value="KAF9070012.1"/>
    <property type="molecule type" value="Genomic_DNA"/>
</dbReference>
<feature type="transmembrane region" description="Helical" evidence="2">
    <location>
        <begin position="32"/>
        <end position="51"/>
    </location>
</feature>
<dbReference type="AlphaFoldDB" id="A0A9P5PVQ1"/>